<sequence>MTTTEAVSLRDGVRIDLTTGETIVADATEPNGDIVVLSHAHGDHLYTQAPTDVICSDLTARLAAARREDEGSLSRTSHSAIEQVAAGHVLGSCATIIEDSDGTTYLYTGDFSTRDRFALDGFDAKAVAAEYDIDVLITESTYGKPEYVFEEQVTLENRIIDWLNDTNDTPVILFGYTLGRAQELELLVDRSGRDRLFVTEAIERLNDVIESIHSVEFAAERYGRDVTIGAGDVLVLPAQTNKLSFVDHIVENTGAIKAGFSGWAVEDSFKYRGDYDETFVLSDHSDFTELTATIETLNPERVYTQHGFADAFATHIETTLDIDARSLKENQTSLGQFG</sequence>
<dbReference type="GO" id="GO:0004521">
    <property type="term" value="F:RNA endonuclease activity"/>
    <property type="evidence" value="ECO:0007669"/>
    <property type="project" value="TreeGrafter"/>
</dbReference>
<name>A0A151AAG9_9EURY</name>
<dbReference type="OrthoDB" id="40950at2157"/>
<protein>
    <submittedName>
        <fullName evidence="1">Beta-lactamase superfamily domain protein</fullName>
    </submittedName>
</protein>
<organism evidence="1 2">
    <name type="scientific">Halalkalicoccus paucihalophilus</name>
    <dbReference type="NCBI Taxonomy" id="1008153"/>
    <lineage>
        <taxon>Archaea</taxon>
        <taxon>Methanobacteriati</taxon>
        <taxon>Methanobacteriota</taxon>
        <taxon>Stenosarchaea group</taxon>
        <taxon>Halobacteria</taxon>
        <taxon>Halobacteriales</taxon>
        <taxon>Halococcaceae</taxon>
        <taxon>Halalkalicoccus</taxon>
    </lineage>
</organism>
<dbReference type="AlphaFoldDB" id="A0A151AAG9"/>
<proteinExistence type="predicted"/>
<accession>A0A151AAG9</accession>
<keyword evidence="2" id="KW-1185">Reference proteome</keyword>
<dbReference type="PANTHER" id="PTHR11203">
    <property type="entry name" value="CLEAVAGE AND POLYADENYLATION SPECIFICITY FACTOR FAMILY MEMBER"/>
    <property type="match status" value="1"/>
</dbReference>
<dbReference type="PANTHER" id="PTHR11203:SF37">
    <property type="entry name" value="INTEGRATOR COMPLEX SUBUNIT 11"/>
    <property type="match status" value="1"/>
</dbReference>
<comment type="caution">
    <text evidence="1">The sequence shown here is derived from an EMBL/GenBank/DDBJ whole genome shotgun (WGS) entry which is preliminary data.</text>
</comment>
<evidence type="ECO:0000313" key="2">
    <source>
        <dbReference type="Proteomes" id="UP000075321"/>
    </source>
</evidence>
<dbReference type="RefSeq" id="WP_066384293.1">
    <property type="nucleotide sequence ID" value="NZ_LTAZ01000012.1"/>
</dbReference>
<dbReference type="Proteomes" id="UP000075321">
    <property type="component" value="Unassembled WGS sequence"/>
</dbReference>
<gene>
    <name evidence="1" type="ORF">HAPAU_30740</name>
</gene>
<dbReference type="InterPro" id="IPR036866">
    <property type="entry name" value="RibonucZ/Hydroxyglut_hydro"/>
</dbReference>
<evidence type="ECO:0000313" key="1">
    <source>
        <dbReference type="EMBL" id="KYH24698.1"/>
    </source>
</evidence>
<reference evidence="1 2" key="1">
    <citation type="submission" date="2016-02" db="EMBL/GenBank/DDBJ databases">
        <title>Genome sequence of Halalkalicoccus paucihalophilus DSM 24557.</title>
        <authorList>
            <person name="Poehlein A."/>
            <person name="Daniel R."/>
        </authorList>
    </citation>
    <scope>NUCLEOTIDE SEQUENCE [LARGE SCALE GENOMIC DNA]</scope>
    <source>
        <strain evidence="1 2">DSM 24557</strain>
    </source>
</reference>
<dbReference type="PATRIC" id="fig|1008153.3.peg.3192"/>
<dbReference type="InterPro" id="IPR050698">
    <property type="entry name" value="MBL"/>
</dbReference>
<dbReference type="SUPFAM" id="SSF56281">
    <property type="entry name" value="Metallo-hydrolase/oxidoreductase"/>
    <property type="match status" value="1"/>
</dbReference>
<dbReference type="EMBL" id="LTAZ01000012">
    <property type="protein sequence ID" value="KYH24698.1"/>
    <property type="molecule type" value="Genomic_DNA"/>
</dbReference>
<dbReference type="Gene3D" id="3.60.15.10">
    <property type="entry name" value="Ribonuclease Z/Hydroxyacylglutathione hydrolase-like"/>
    <property type="match status" value="1"/>
</dbReference>